<dbReference type="InterPro" id="IPR029058">
    <property type="entry name" value="AB_hydrolase_fold"/>
</dbReference>
<keyword evidence="6" id="KW-1185">Reference proteome</keyword>
<proteinExistence type="inferred from homology"/>
<evidence type="ECO:0000313" key="5">
    <source>
        <dbReference type="EMBL" id="KIM68156.1"/>
    </source>
</evidence>
<dbReference type="PANTHER" id="PTHR11559">
    <property type="entry name" value="CARBOXYLESTERASE"/>
    <property type="match status" value="1"/>
</dbReference>
<dbReference type="HOGENOM" id="CLU_006586_10_6_1"/>
<dbReference type="InterPro" id="IPR019826">
    <property type="entry name" value="Carboxylesterase_B_AS"/>
</dbReference>
<feature type="signal peptide" evidence="3">
    <location>
        <begin position="1"/>
        <end position="19"/>
    </location>
</feature>
<feature type="chain" id="PRO_5005111049" description="Carboxylic ester hydrolase" evidence="3">
    <location>
        <begin position="20"/>
        <end position="580"/>
    </location>
</feature>
<protein>
    <recommendedName>
        <fullName evidence="3">Carboxylic ester hydrolase</fullName>
        <ecNumber evidence="3">3.1.1.-</ecNumber>
    </recommendedName>
</protein>
<dbReference type="PROSITE" id="PS00122">
    <property type="entry name" value="CARBOXYLESTERASE_B_1"/>
    <property type="match status" value="1"/>
</dbReference>
<dbReference type="STRING" id="1036808.A0A0C3EJT4"/>
<evidence type="ECO:0000256" key="3">
    <source>
        <dbReference type="RuleBase" id="RU361235"/>
    </source>
</evidence>
<dbReference type="GO" id="GO:0016787">
    <property type="term" value="F:hydrolase activity"/>
    <property type="evidence" value="ECO:0007669"/>
    <property type="project" value="UniProtKB-KW"/>
</dbReference>
<dbReference type="AlphaFoldDB" id="A0A0C3EJT4"/>
<dbReference type="PROSITE" id="PS00941">
    <property type="entry name" value="CARBOXYLESTERASE_B_2"/>
    <property type="match status" value="1"/>
</dbReference>
<keyword evidence="2 3" id="KW-0378">Hydrolase</keyword>
<dbReference type="SUPFAM" id="SSF53474">
    <property type="entry name" value="alpha/beta-Hydrolases"/>
    <property type="match status" value="1"/>
</dbReference>
<dbReference type="InParanoid" id="A0A0C3EJT4"/>
<reference evidence="6" key="2">
    <citation type="submission" date="2015-01" db="EMBL/GenBank/DDBJ databases">
        <title>Evolutionary Origins and Diversification of the Mycorrhizal Mutualists.</title>
        <authorList>
            <consortium name="DOE Joint Genome Institute"/>
            <consortium name="Mycorrhizal Genomics Consortium"/>
            <person name="Kohler A."/>
            <person name="Kuo A."/>
            <person name="Nagy L.G."/>
            <person name="Floudas D."/>
            <person name="Copeland A."/>
            <person name="Barry K.W."/>
            <person name="Cichocki N."/>
            <person name="Veneault-Fourrey C."/>
            <person name="LaButti K."/>
            <person name="Lindquist E.A."/>
            <person name="Lipzen A."/>
            <person name="Lundell T."/>
            <person name="Morin E."/>
            <person name="Murat C."/>
            <person name="Riley R."/>
            <person name="Ohm R."/>
            <person name="Sun H."/>
            <person name="Tunlid A."/>
            <person name="Henrissat B."/>
            <person name="Grigoriev I.V."/>
            <person name="Hibbett D.S."/>
            <person name="Martin F."/>
        </authorList>
    </citation>
    <scope>NUCLEOTIDE SEQUENCE [LARGE SCALE GENOMIC DNA]</scope>
    <source>
        <strain evidence="6">Foug A</strain>
    </source>
</reference>
<comment type="similarity">
    <text evidence="1 3">Belongs to the type-B carboxylesterase/lipase family.</text>
</comment>
<dbReference type="EC" id="3.1.1.-" evidence="3"/>
<dbReference type="EMBL" id="KN822010">
    <property type="protein sequence ID" value="KIM68156.1"/>
    <property type="molecule type" value="Genomic_DNA"/>
</dbReference>
<evidence type="ECO:0000259" key="4">
    <source>
        <dbReference type="Pfam" id="PF00135"/>
    </source>
</evidence>
<evidence type="ECO:0000313" key="6">
    <source>
        <dbReference type="Proteomes" id="UP000053989"/>
    </source>
</evidence>
<keyword evidence="3" id="KW-0732">Signal</keyword>
<dbReference type="Proteomes" id="UP000053989">
    <property type="component" value="Unassembled WGS sequence"/>
</dbReference>
<name>A0A0C3EJT4_9AGAM</name>
<dbReference type="InterPro" id="IPR019819">
    <property type="entry name" value="Carboxylesterase_B_CS"/>
</dbReference>
<feature type="domain" description="Carboxylesterase type B" evidence="4">
    <location>
        <begin position="32"/>
        <end position="490"/>
    </location>
</feature>
<reference evidence="5 6" key="1">
    <citation type="submission" date="2014-04" db="EMBL/GenBank/DDBJ databases">
        <authorList>
            <consortium name="DOE Joint Genome Institute"/>
            <person name="Kuo A."/>
            <person name="Kohler A."/>
            <person name="Nagy L.G."/>
            <person name="Floudas D."/>
            <person name="Copeland A."/>
            <person name="Barry K.W."/>
            <person name="Cichocki N."/>
            <person name="Veneault-Fourrey C."/>
            <person name="LaButti K."/>
            <person name="Lindquist E.A."/>
            <person name="Lipzen A."/>
            <person name="Lundell T."/>
            <person name="Morin E."/>
            <person name="Murat C."/>
            <person name="Sun H."/>
            <person name="Tunlid A."/>
            <person name="Henrissat B."/>
            <person name="Grigoriev I.V."/>
            <person name="Hibbett D.S."/>
            <person name="Martin F."/>
            <person name="Nordberg H.P."/>
            <person name="Cantor M.N."/>
            <person name="Hua S.X."/>
        </authorList>
    </citation>
    <scope>NUCLEOTIDE SEQUENCE [LARGE SCALE GENOMIC DNA]</scope>
    <source>
        <strain evidence="5 6">Foug A</strain>
    </source>
</reference>
<dbReference type="InterPro" id="IPR002018">
    <property type="entry name" value="CarbesteraseB"/>
</dbReference>
<evidence type="ECO:0000256" key="1">
    <source>
        <dbReference type="ARBA" id="ARBA00005964"/>
    </source>
</evidence>
<dbReference type="Gene3D" id="3.40.50.1820">
    <property type="entry name" value="alpha/beta hydrolase"/>
    <property type="match status" value="1"/>
</dbReference>
<dbReference type="InterPro" id="IPR050309">
    <property type="entry name" value="Type-B_Carboxylest/Lipase"/>
</dbReference>
<sequence length="580" mass="62797">MSRLSVVLAAFAFVLFVVAAPNSAVPPSKRGSPLVTLDYGIFQGFSSAFSTESFLGVPFAQPPVGNLRFNKPVPPSSFTGVHNATWYGNACPQMPLLAPGVPLPDNPGLSGVGFYLGELQPQGIVAASEDCLYVNVVRPAGVSAGAKLPVVVWLYGGAFMAGDASGYNGTSVVARSVGLKTPIVYVSLNYRLNSFGFLGGKEVQEAGLGNLGLYDQRLALEWVQKYISTFGGDPERVILWGQSAGSISVMLHMVAYDGNLNGLFQGAVMESGSAALLQDITSTKQQENYDFLVAQTNCNTASDTLSCLRQAPYQAILNTTLETNALLSYESLNITWGPVVDGVILKQTVRESLRAGKYARVPAILGDVDDEGTLFSLYSLNVTQANSTNDQFLEYIRTVFLVGRSDTEINLVGKLYPDDPTQGSPFGVGTNDALTPEYKRISAFLGDFYFQAPRRYALSIMSATQNVWSYLWKRDKFAPGIGSFHESDLQEFYDLTGTTDWVGADALINFAYTLNPNAPEGGYPTGAASSLLSNLNWRQWAPWCPELLTFEDPDVLTFTNDTFRVAAMAYLNYLADHMGL</sequence>
<dbReference type="Pfam" id="PF00135">
    <property type="entry name" value="COesterase"/>
    <property type="match status" value="1"/>
</dbReference>
<accession>A0A0C3EJT4</accession>
<dbReference type="OrthoDB" id="408631at2759"/>
<gene>
    <name evidence="5" type="ORF">SCLCIDRAFT_106332</name>
</gene>
<organism evidence="5 6">
    <name type="scientific">Scleroderma citrinum Foug A</name>
    <dbReference type="NCBI Taxonomy" id="1036808"/>
    <lineage>
        <taxon>Eukaryota</taxon>
        <taxon>Fungi</taxon>
        <taxon>Dikarya</taxon>
        <taxon>Basidiomycota</taxon>
        <taxon>Agaricomycotina</taxon>
        <taxon>Agaricomycetes</taxon>
        <taxon>Agaricomycetidae</taxon>
        <taxon>Boletales</taxon>
        <taxon>Sclerodermatineae</taxon>
        <taxon>Sclerodermataceae</taxon>
        <taxon>Scleroderma</taxon>
    </lineage>
</organism>
<evidence type="ECO:0000256" key="2">
    <source>
        <dbReference type="ARBA" id="ARBA00022801"/>
    </source>
</evidence>
<dbReference type="ESTHER" id="9homo-a0a0c3ejt4">
    <property type="family name" value="Fungal_carboxylesterase_lipase"/>
</dbReference>